<reference evidence="9" key="1">
    <citation type="submission" date="2020-10" db="EMBL/GenBank/DDBJ databases">
        <authorList>
            <person name="Gilroy R."/>
        </authorList>
    </citation>
    <scope>NUCLEOTIDE SEQUENCE</scope>
    <source>
        <strain evidence="9">CHK195-12923</strain>
    </source>
</reference>
<dbReference type="Gene3D" id="2.30.40.10">
    <property type="entry name" value="Urease, subunit C, domain 1"/>
    <property type="match status" value="1"/>
</dbReference>
<evidence type="ECO:0000313" key="9">
    <source>
        <dbReference type="EMBL" id="HIU62105.1"/>
    </source>
</evidence>
<dbReference type="InterPro" id="IPR026912">
    <property type="entry name" value="Adenine_deam_C"/>
</dbReference>
<evidence type="ECO:0000256" key="5">
    <source>
        <dbReference type="ARBA" id="ARBA00047720"/>
    </source>
</evidence>
<dbReference type="GO" id="GO:0000034">
    <property type="term" value="F:adenine deaminase activity"/>
    <property type="evidence" value="ECO:0007669"/>
    <property type="project" value="UniProtKB-UniRule"/>
</dbReference>
<dbReference type="SUPFAM" id="SSF51556">
    <property type="entry name" value="Metallo-dependent hydrolases"/>
    <property type="match status" value="1"/>
</dbReference>
<evidence type="ECO:0000256" key="3">
    <source>
        <dbReference type="ARBA" id="ARBA00022801"/>
    </source>
</evidence>
<evidence type="ECO:0000256" key="1">
    <source>
        <dbReference type="ARBA" id="ARBA00006773"/>
    </source>
</evidence>
<dbReference type="InterPro" id="IPR032466">
    <property type="entry name" value="Metal_Hydrolase"/>
</dbReference>
<name>A0A9D1SJD6_9FIRM</name>
<dbReference type="Gene3D" id="3.20.20.140">
    <property type="entry name" value="Metal-dependent hydrolases"/>
    <property type="match status" value="1"/>
</dbReference>
<comment type="cofactor">
    <cofactor evidence="6">
        <name>Mn(2+)</name>
        <dbReference type="ChEBI" id="CHEBI:29035"/>
    </cofactor>
</comment>
<reference evidence="9" key="2">
    <citation type="journal article" date="2021" name="PeerJ">
        <title>Extensive microbial diversity within the chicken gut microbiome revealed by metagenomics and culture.</title>
        <authorList>
            <person name="Gilroy R."/>
            <person name="Ravi A."/>
            <person name="Getino M."/>
            <person name="Pursley I."/>
            <person name="Horton D.L."/>
            <person name="Alikhan N.F."/>
            <person name="Baker D."/>
            <person name="Gharbi K."/>
            <person name="Hall N."/>
            <person name="Watson M."/>
            <person name="Adriaenssens E.M."/>
            <person name="Foster-Nyarko E."/>
            <person name="Jarju S."/>
            <person name="Secka A."/>
            <person name="Antonio M."/>
            <person name="Oren A."/>
            <person name="Chaudhuri R.R."/>
            <person name="La Ragione R."/>
            <person name="Hildebrand F."/>
            <person name="Pallen M.J."/>
        </authorList>
    </citation>
    <scope>NUCLEOTIDE SEQUENCE</scope>
    <source>
        <strain evidence="9">CHK195-12923</strain>
    </source>
</reference>
<dbReference type="InterPro" id="IPR006679">
    <property type="entry name" value="Adenine_deam"/>
</dbReference>
<dbReference type="CDD" id="cd01295">
    <property type="entry name" value="AdeC"/>
    <property type="match status" value="1"/>
</dbReference>
<dbReference type="Proteomes" id="UP000824110">
    <property type="component" value="Unassembled WGS sequence"/>
</dbReference>
<dbReference type="NCBIfam" id="TIGR01178">
    <property type="entry name" value="ade"/>
    <property type="match status" value="1"/>
</dbReference>
<evidence type="ECO:0000256" key="6">
    <source>
        <dbReference type="HAMAP-Rule" id="MF_01518"/>
    </source>
</evidence>
<dbReference type="Pfam" id="PF01979">
    <property type="entry name" value="Amidohydro_1"/>
    <property type="match status" value="1"/>
</dbReference>
<keyword evidence="3 6" id="KW-0378">Hydrolase</keyword>
<dbReference type="Pfam" id="PF13382">
    <property type="entry name" value="Adenine_deam_C"/>
    <property type="match status" value="1"/>
</dbReference>
<feature type="domain" description="Adenine deaminase C-terminal" evidence="8">
    <location>
        <begin position="405"/>
        <end position="570"/>
    </location>
</feature>
<dbReference type="InterPro" id="IPR011059">
    <property type="entry name" value="Metal-dep_hydrolase_composite"/>
</dbReference>
<dbReference type="AlphaFoldDB" id="A0A9D1SJD6"/>
<comment type="similarity">
    <text evidence="1 6">Belongs to the metallo-dependent hydrolases superfamily. Adenine deaminase family.</text>
</comment>
<dbReference type="EMBL" id="DVNE01000059">
    <property type="protein sequence ID" value="HIU62105.1"/>
    <property type="molecule type" value="Genomic_DNA"/>
</dbReference>
<dbReference type="PANTHER" id="PTHR11113:SF2">
    <property type="entry name" value="ADENINE DEAMINASE"/>
    <property type="match status" value="1"/>
</dbReference>
<sequence length="577" mass="60194">MADFSESLNAARRAADVAGGRAKADLVIKNARYLDVFSAVVRSGDIAICDGKIVGIGQYDGEEQFDAKGAIVTPGLIDSHVHIESSQLSPENFACLAVPHGTTLVIADPHEIVNVCSFAGADYMRAAAADTPLDVKLMLPSCVPATPFETSGAILTAKDTLEALKGDGFFGLGEMMNYPAVAAGGSEALAKVLAAKMCNKVADGHAPSMRGKELNSYLVAGVRTDHECATPEEAEEKLANGMYILLREGSASHDLSRIAPAINNNNFRRFAICTDDRHADDLAASGHIDNALRVAVGCGIKGEIAAVMCTLNAAECYGLKGKGAIAPGYDADMAIFDDLKNFNCKAVFKGGKLVAKDGVALFKSKTSVPAAVRSTVKIAPISADSFKLKINDARAHAIELIPRSLVTKNAVVDVKSDGEDVCLGGTDLLKLAVVERHFATGNIGLGLVKGYGLKGGAAATSVAHDSHNIIVIGDNNADMAAAVKELERIGGGMALSLGGKVSSVPLDIAGLMTSAPAEKHVALLAELSQKAYDAGVCRDFDAFMTLSFLALAVLPELRLTDKGLFDVNAFGFTKIEA</sequence>
<dbReference type="SUPFAM" id="SSF51338">
    <property type="entry name" value="Composite domain of metallo-dependent hydrolases"/>
    <property type="match status" value="1"/>
</dbReference>
<comment type="catalytic activity">
    <reaction evidence="5 6">
        <text>adenine + H2O + H(+) = hypoxanthine + NH4(+)</text>
        <dbReference type="Rhea" id="RHEA:23688"/>
        <dbReference type="ChEBI" id="CHEBI:15377"/>
        <dbReference type="ChEBI" id="CHEBI:15378"/>
        <dbReference type="ChEBI" id="CHEBI:16708"/>
        <dbReference type="ChEBI" id="CHEBI:17368"/>
        <dbReference type="ChEBI" id="CHEBI:28938"/>
        <dbReference type="EC" id="3.5.4.2"/>
    </reaction>
</comment>
<dbReference type="EC" id="3.5.4.2" evidence="2 6"/>
<evidence type="ECO:0000259" key="7">
    <source>
        <dbReference type="Pfam" id="PF01979"/>
    </source>
</evidence>
<feature type="domain" description="Amidohydrolase-related" evidence="7">
    <location>
        <begin position="71"/>
        <end position="354"/>
    </location>
</feature>
<evidence type="ECO:0000259" key="8">
    <source>
        <dbReference type="Pfam" id="PF13382"/>
    </source>
</evidence>
<accession>A0A9D1SJD6</accession>
<dbReference type="InterPro" id="IPR006680">
    <property type="entry name" value="Amidohydro-rel"/>
</dbReference>
<comment type="caution">
    <text evidence="9">The sequence shown here is derived from an EMBL/GenBank/DDBJ whole genome shotgun (WGS) entry which is preliminary data.</text>
</comment>
<dbReference type="GO" id="GO:0006146">
    <property type="term" value="P:adenine catabolic process"/>
    <property type="evidence" value="ECO:0007669"/>
    <property type="project" value="InterPro"/>
</dbReference>
<dbReference type="HAMAP" id="MF_01518">
    <property type="entry name" value="Adenine_deamin"/>
    <property type="match status" value="1"/>
</dbReference>
<evidence type="ECO:0000256" key="4">
    <source>
        <dbReference type="ARBA" id="ARBA00023211"/>
    </source>
</evidence>
<gene>
    <name evidence="6 9" type="primary">ade</name>
    <name evidence="9" type="ORF">IAB69_05620</name>
</gene>
<evidence type="ECO:0000313" key="10">
    <source>
        <dbReference type="Proteomes" id="UP000824110"/>
    </source>
</evidence>
<protein>
    <recommendedName>
        <fullName evidence="2 6">Adenine deaminase</fullName>
        <shortName evidence="6">Adenase</shortName>
        <shortName evidence="6">Adenine aminase</shortName>
        <ecNumber evidence="2 6">3.5.4.2</ecNumber>
    </recommendedName>
</protein>
<keyword evidence="4 6" id="KW-0464">Manganese</keyword>
<evidence type="ECO:0000256" key="2">
    <source>
        <dbReference type="ARBA" id="ARBA00012782"/>
    </source>
</evidence>
<dbReference type="PANTHER" id="PTHR11113">
    <property type="entry name" value="N-ACETYLGLUCOSAMINE-6-PHOSPHATE DEACETYLASE"/>
    <property type="match status" value="1"/>
</dbReference>
<organism evidence="9 10">
    <name type="scientific">Candidatus Coproplasma excrementigallinarum</name>
    <dbReference type="NCBI Taxonomy" id="2840747"/>
    <lineage>
        <taxon>Bacteria</taxon>
        <taxon>Bacillati</taxon>
        <taxon>Bacillota</taxon>
        <taxon>Clostridia</taxon>
        <taxon>Eubacteriales</taxon>
        <taxon>Candidatus Coproplasma</taxon>
    </lineage>
</organism>
<proteinExistence type="inferred from homology"/>